<keyword evidence="5 18" id="KW-0285">Flavoprotein</keyword>
<evidence type="ECO:0000256" key="15">
    <source>
        <dbReference type="ARBA" id="ARBA00048779"/>
    </source>
</evidence>
<dbReference type="PANTHER" id="PTHR42862:SF1">
    <property type="entry name" value="DELTA-1-PYRROLINE-5-CARBOXYLATE DEHYDROGENASE 2, ISOFORM A-RELATED"/>
    <property type="match status" value="1"/>
</dbReference>
<keyword evidence="25" id="KW-1185">Reference proteome</keyword>
<reference evidence="24 25" key="1">
    <citation type="submission" date="2016-10" db="EMBL/GenBank/DDBJ databases">
        <authorList>
            <person name="de Groot N.N."/>
        </authorList>
    </citation>
    <scope>NUCLEOTIDE SEQUENCE [LARGE SCALE GENOMIC DNA]</scope>
    <source>
        <strain evidence="24 25">DSM 25584</strain>
    </source>
</reference>
<evidence type="ECO:0000256" key="2">
    <source>
        <dbReference type="ARBA" id="ARBA00004739"/>
    </source>
</evidence>
<keyword evidence="8 18" id="KW-0805">Transcription regulation</keyword>
<evidence type="ECO:0000259" key="23">
    <source>
        <dbReference type="Pfam" id="PF18327"/>
    </source>
</evidence>
<evidence type="ECO:0000256" key="18">
    <source>
        <dbReference type="PIRNR" id="PIRNR000197"/>
    </source>
</evidence>
<evidence type="ECO:0000313" key="25">
    <source>
        <dbReference type="Proteomes" id="UP000199415"/>
    </source>
</evidence>
<evidence type="ECO:0000256" key="12">
    <source>
        <dbReference type="ARBA" id="ARBA00023163"/>
    </source>
</evidence>
<dbReference type="Gene3D" id="3.20.20.220">
    <property type="match status" value="1"/>
</dbReference>
<dbReference type="Pfam" id="PF18327">
    <property type="entry name" value="PRODH"/>
    <property type="match status" value="1"/>
</dbReference>
<dbReference type="UniPathway" id="UPA00261">
    <property type="reaction ID" value="UER00373"/>
</dbReference>
<dbReference type="FunFam" id="3.40.309.10:FF:000005">
    <property type="entry name" value="1-pyrroline-5-carboxylate dehydrogenase 1"/>
    <property type="match status" value="1"/>
</dbReference>
<evidence type="ECO:0000256" key="6">
    <source>
        <dbReference type="ARBA" id="ARBA00022827"/>
    </source>
</evidence>
<dbReference type="InterPro" id="IPR050485">
    <property type="entry name" value="Proline_metab_enzyme"/>
</dbReference>
<dbReference type="PIRSF" id="PIRSF000197">
    <property type="entry name" value="Bifunct_PutA"/>
    <property type="match status" value="1"/>
</dbReference>
<accession>A0A1G7RLI7</accession>
<dbReference type="SUPFAM" id="SSF81935">
    <property type="entry name" value="N-terminal domain of bifunctional PutA protein"/>
    <property type="match status" value="1"/>
</dbReference>
<dbReference type="Gene3D" id="1.20.5.460">
    <property type="entry name" value="Single helix bin"/>
    <property type="match status" value="1"/>
</dbReference>
<dbReference type="InterPro" id="IPR024090">
    <property type="entry name" value="PRODH_PutA_dom_I"/>
</dbReference>
<dbReference type="GO" id="GO:0003700">
    <property type="term" value="F:DNA-binding transcription factor activity"/>
    <property type="evidence" value="ECO:0007669"/>
    <property type="project" value="InterPro"/>
</dbReference>
<evidence type="ECO:0000256" key="1">
    <source>
        <dbReference type="ARBA" id="ARBA00001974"/>
    </source>
</evidence>
<evidence type="ECO:0000256" key="3">
    <source>
        <dbReference type="ARBA" id="ARBA00004786"/>
    </source>
</evidence>
<dbReference type="InterPro" id="IPR016162">
    <property type="entry name" value="Ald_DH_N"/>
</dbReference>
<dbReference type="SUPFAM" id="SSF53720">
    <property type="entry name" value="ALDH-like"/>
    <property type="match status" value="1"/>
</dbReference>
<dbReference type="InterPro" id="IPR016163">
    <property type="entry name" value="Ald_DH_C"/>
</dbReference>
<organism evidence="24 25">
    <name type="scientific">Limimonas halophila</name>
    <dbReference type="NCBI Taxonomy" id="1082479"/>
    <lineage>
        <taxon>Bacteria</taxon>
        <taxon>Pseudomonadati</taxon>
        <taxon>Pseudomonadota</taxon>
        <taxon>Alphaproteobacteria</taxon>
        <taxon>Rhodospirillales</taxon>
        <taxon>Rhodovibrionaceae</taxon>
        <taxon>Limimonas</taxon>
    </lineage>
</organism>
<dbReference type="PANTHER" id="PTHR42862">
    <property type="entry name" value="DELTA-1-PYRROLINE-5-CARBOXYLATE DEHYDROGENASE 1, ISOFORM A-RELATED"/>
    <property type="match status" value="1"/>
</dbReference>
<sequence length="1051" mass="115700">MIIDPKLAEADPLRRAVRANHHADEDSVVTALRHEAELAPDARERVTDAARRLVRGVREDHRPGGIEAFMHEYELSSQEGVVLMCLAEALLRVPDNDTMDKLIADKIATADWETHLGHSDSIFVNASTWALMLTGRVVRLDDSKRRDYGAVLRRMIHRSGEPFIRSAVMQAIRIMSREFVMGRTIKEALDRAKSAEKRGYRYSYDMLGEAARTMADSDAYHRAYLDAIEAIGKASNGRGPIDGPGISVKLSALHPRYEFAQRERVMREMLPRLREICRAAAKHNIGLCIDAEETERLDISLDVIDAISADPDLKDWQGLGCAVQAYQKRGAPMLDWLAATAKRDGRRLMVRLVKGAYWDTEIKHAQERGESEYAVFTRKANTDVSYLACVQRMLAHSEHIYPQFATHNAHTVAYVMDAVGERTDFEFQRLHGMGEAMYDQIVPPDAYGYPCRIYAPVGGHEDLLPYLVRRLLENGANTSFVNHLSDEKVPVDEIVADPVDTVKRTERARHPHIPLPRDLFGTERVNSRGVDLADPEELAPLGREMDRAAAQRWEAAPIVGGQARRRGTPTEIVDPADRRRVVGEAHWAGPDDVDAALARATRAHPDWARTPVEARAAALERAADELEQRFGEFMGLTVREGGKTVPDAVAEVREAIDFLRYYAVDARRKFAEPIRMPGPTGERNELYLHGRGVFATISPWNQLLALFTGPASAALAAGNCVVAKPAEQTPLMAAAMTRVLHRAGIPEDVFHVLPGDGPSVGEPLLKDPRVAGVAFTGGVDTAKRINRVLAERDGPIIPFIAETGGLNAMIMDSTALPEQAVMDIVQSAFMSAGQRCSALRVLFVQDDIGDRVTRMLTGAMDELRLGDPGELRTDIGPVISPDAKEMLDGHARAMERNAKLLRRAPLDGAGEHGNFVAPAAFEIEGMNALQGEVFGPMLHVVRYDKRRLDEVIDAINATGYGLTHGIHTRIDNTVDYVADRVKAGNTYVNRNMVGSVVGVQPFGGEGLSGTGPKAGGPHYLYRFATERTLTIDTTAAGGNASLLALDEDLPR</sequence>
<dbReference type="Pfam" id="PF14850">
    <property type="entry name" value="Pro_dh-DNA_bdg"/>
    <property type="match status" value="1"/>
</dbReference>
<dbReference type="InterPro" id="IPR024089">
    <property type="entry name" value="PRODH_PutA_dom_I/II"/>
</dbReference>
<keyword evidence="10 18" id="KW-0642">Proline metabolism</keyword>
<comment type="similarity">
    <text evidence="17 18">In the C-terminal section; belongs to the aldehyde dehydrogenase family.</text>
</comment>
<dbReference type="InterPro" id="IPR015590">
    <property type="entry name" value="Aldehyde_DH_dom"/>
</dbReference>
<comment type="function">
    <text evidence="18">Oxidizes proline to glutamate for use as a carbon and nitrogen source.</text>
</comment>
<evidence type="ECO:0000256" key="14">
    <source>
        <dbReference type="ARBA" id="ARBA00048142"/>
    </source>
</evidence>
<dbReference type="SUPFAM" id="SSF51730">
    <property type="entry name" value="FAD-linked oxidoreductase"/>
    <property type="match status" value="1"/>
</dbReference>
<dbReference type="EMBL" id="FNCE01000005">
    <property type="protein sequence ID" value="SDG11543.1"/>
    <property type="molecule type" value="Genomic_DNA"/>
</dbReference>
<dbReference type="Pfam" id="PF01619">
    <property type="entry name" value="Pro_dh"/>
    <property type="match status" value="1"/>
</dbReference>
<evidence type="ECO:0000256" key="9">
    <source>
        <dbReference type="ARBA" id="ARBA00023027"/>
    </source>
</evidence>
<keyword evidence="6 18" id="KW-0274">FAD</keyword>
<dbReference type="InterPro" id="IPR025703">
    <property type="entry name" value="Bifunct_PutA"/>
</dbReference>
<evidence type="ECO:0000256" key="4">
    <source>
        <dbReference type="ARBA" id="ARBA00022491"/>
    </source>
</evidence>
<dbReference type="InterPro" id="IPR002872">
    <property type="entry name" value="Proline_DH_dom"/>
</dbReference>
<evidence type="ECO:0000259" key="21">
    <source>
        <dbReference type="Pfam" id="PF01619"/>
    </source>
</evidence>
<dbReference type="Gene3D" id="3.40.605.10">
    <property type="entry name" value="Aldehyde Dehydrogenase, Chain A, domain 1"/>
    <property type="match status" value="1"/>
</dbReference>
<dbReference type="GO" id="GO:0009898">
    <property type="term" value="C:cytoplasmic side of plasma membrane"/>
    <property type="evidence" value="ECO:0007669"/>
    <property type="project" value="TreeGrafter"/>
</dbReference>
<dbReference type="EC" id="1.2.1.88" evidence="18"/>
<evidence type="ECO:0000256" key="16">
    <source>
        <dbReference type="ARBA" id="ARBA00060889"/>
    </source>
</evidence>
<comment type="similarity">
    <text evidence="16 18">In the N-terminal section; belongs to the proline dehydrogenase family.</text>
</comment>
<dbReference type="OrthoDB" id="9812625at2"/>
<dbReference type="GO" id="GO:0003842">
    <property type="term" value="F:L-glutamate gamma-semialdehyde dehydrogenase activity"/>
    <property type="evidence" value="ECO:0007669"/>
    <property type="project" value="UniProtKB-UniRule"/>
</dbReference>
<dbReference type="InterPro" id="IPR029041">
    <property type="entry name" value="FAD-linked_oxidoreductase-like"/>
</dbReference>
<evidence type="ECO:0000256" key="8">
    <source>
        <dbReference type="ARBA" id="ARBA00023015"/>
    </source>
</evidence>
<keyword evidence="12 18" id="KW-0804">Transcription</keyword>
<feature type="domain" description="Proline utilization A proline dehydrogenase N-terminal" evidence="23">
    <location>
        <begin position="12"/>
        <end position="58"/>
    </location>
</feature>
<dbReference type="Pfam" id="PF00171">
    <property type="entry name" value="Aldedh"/>
    <property type="match status" value="1"/>
</dbReference>
<comment type="cofactor">
    <cofactor evidence="1 18">
        <name>FAD</name>
        <dbReference type="ChEBI" id="CHEBI:57692"/>
    </cofactor>
</comment>
<dbReference type="AlphaFoldDB" id="A0A1G7RLI7"/>
<keyword evidence="4 18" id="KW-0678">Repressor</keyword>
<name>A0A1G7RLI7_9PROT</name>
<evidence type="ECO:0000256" key="10">
    <source>
        <dbReference type="ARBA" id="ARBA00023062"/>
    </source>
</evidence>
<evidence type="ECO:0000313" key="24">
    <source>
        <dbReference type="EMBL" id="SDG11543.1"/>
    </source>
</evidence>
<dbReference type="InterPro" id="IPR024082">
    <property type="entry name" value="PRODH_PutA_dom_II"/>
</dbReference>
<evidence type="ECO:0000256" key="7">
    <source>
        <dbReference type="ARBA" id="ARBA00023002"/>
    </source>
</evidence>
<keyword evidence="13" id="KW-0511">Multifunctional enzyme</keyword>
<evidence type="ECO:0000259" key="20">
    <source>
        <dbReference type="Pfam" id="PF00171"/>
    </source>
</evidence>
<gene>
    <name evidence="24" type="ORF">SAMN05216241_105180</name>
</gene>
<dbReference type="PROSITE" id="PS00070">
    <property type="entry name" value="ALDEHYDE_DEHYDR_CYS"/>
    <property type="match status" value="1"/>
</dbReference>
<feature type="active site" evidence="19">
    <location>
        <position position="836"/>
    </location>
</feature>
<comment type="pathway">
    <text evidence="3 18">Amino-acid degradation; L-proline degradation into L-glutamate; L-glutamate from L-proline: step 2/2.</text>
</comment>
<dbReference type="InterPro" id="IPR016161">
    <property type="entry name" value="Ald_DH/histidinol_DH"/>
</dbReference>
<evidence type="ECO:0000256" key="17">
    <source>
        <dbReference type="ARBA" id="ARBA00060911"/>
    </source>
</evidence>
<evidence type="ECO:0000256" key="11">
    <source>
        <dbReference type="ARBA" id="ARBA00023125"/>
    </source>
</evidence>
<dbReference type="STRING" id="1082479.SAMN05216241_105180"/>
<evidence type="ECO:0000259" key="22">
    <source>
        <dbReference type="Pfam" id="PF14850"/>
    </source>
</evidence>
<keyword evidence="7 18" id="KW-0560">Oxidoreductase</keyword>
<keyword evidence="9 18" id="KW-0520">NAD</keyword>
<dbReference type="Gene3D" id="1.20.5.550">
    <property type="entry name" value="Single Helix bin"/>
    <property type="match status" value="1"/>
</dbReference>
<dbReference type="GO" id="GO:0004657">
    <property type="term" value="F:proline dehydrogenase activity"/>
    <property type="evidence" value="ECO:0007669"/>
    <property type="project" value="UniProtKB-UniRule"/>
</dbReference>
<dbReference type="InterPro" id="IPR016160">
    <property type="entry name" value="Ald_DH_CS_CYS"/>
</dbReference>
<keyword evidence="11 18" id="KW-0238">DNA-binding</keyword>
<dbReference type="EC" id="1.5.5.2" evidence="18"/>
<dbReference type="Proteomes" id="UP000199415">
    <property type="component" value="Unassembled WGS sequence"/>
</dbReference>
<dbReference type="NCBIfam" id="NF008869">
    <property type="entry name" value="PRK11904.1"/>
    <property type="match status" value="1"/>
</dbReference>
<protein>
    <recommendedName>
        <fullName evidence="18">Bifunctional protein PutA</fullName>
    </recommendedName>
    <domain>
        <recommendedName>
            <fullName evidence="18">Proline dehydrogenase</fullName>
            <ecNumber evidence="18">1.5.5.2</ecNumber>
        </recommendedName>
        <alternativeName>
            <fullName evidence="18">Proline oxidase</fullName>
        </alternativeName>
    </domain>
    <domain>
        <recommendedName>
            <fullName evidence="18">Delta-1-pyrroline-5-carboxylate dehydrogenase</fullName>
            <shortName evidence="18">P5C dehydrogenase</shortName>
            <ecNumber evidence="18">1.2.1.88</ecNumber>
        </recommendedName>
        <alternativeName>
            <fullName evidence="18">L-glutamate gamma-semialdehyde dehydrogenase</fullName>
        </alternativeName>
    </domain>
</protein>
<comment type="catalytic activity">
    <reaction evidence="14 18">
        <text>L-glutamate 5-semialdehyde + NAD(+) + H2O = L-glutamate + NADH + 2 H(+)</text>
        <dbReference type="Rhea" id="RHEA:30235"/>
        <dbReference type="ChEBI" id="CHEBI:15377"/>
        <dbReference type="ChEBI" id="CHEBI:15378"/>
        <dbReference type="ChEBI" id="CHEBI:29985"/>
        <dbReference type="ChEBI" id="CHEBI:57540"/>
        <dbReference type="ChEBI" id="CHEBI:57945"/>
        <dbReference type="ChEBI" id="CHEBI:58066"/>
        <dbReference type="EC" id="1.2.1.88"/>
    </reaction>
</comment>
<feature type="domain" description="Proline dehydrogenase PutA" evidence="22">
    <location>
        <begin position="66"/>
        <end position="179"/>
    </location>
</feature>
<comment type="catalytic activity">
    <reaction evidence="15 18">
        <text>L-proline + a quinone = (S)-1-pyrroline-5-carboxylate + a quinol + H(+)</text>
        <dbReference type="Rhea" id="RHEA:23784"/>
        <dbReference type="ChEBI" id="CHEBI:15378"/>
        <dbReference type="ChEBI" id="CHEBI:17388"/>
        <dbReference type="ChEBI" id="CHEBI:24646"/>
        <dbReference type="ChEBI" id="CHEBI:60039"/>
        <dbReference type="ChEBI" id="CHEBI:132124"/>
        <dbReference type="EC" id="1.5.5.2"/>
    </reaction>
</comment>
<dbReference type="GO" id="GO:0003677">
    <property type="term" value="F:DNA binding"/>
    <property type="evidence" value="ECO:0007669"/>
    <property type="project" value="UniProtKB-KW"/>
</dbReference>
<evidence type="ECO:0000256" key="5">
    <source>
        <dbReference type="ARBA" id="ARBA00022630"/>
    </source>
</evidence>
<dbReference type="FunFam" id="3.20.20.220:FF:000004">
    <property type="entry name" value="Bifunctional protein PutA"/>
    <property type="match status" value="1"/>
</dbReference>
<dbReference type="Gene3D" id="3.40.309.10">
    <property type="entry name" value="Aldehyde Dehydrogenase, Chain A, domain 2"/>
    <property type="match status" value="1"/>
</dbReference>
<evidence type="ECO:0000256" key="19">
    <source>
        <dbReference type="PIRSR" id="PIRSR000197-1"/>
    </source>
</evidence>
<feature type="active site" evidence="19">
    <location>
        <position position="802"/>
    </location>
</feature>
<feature type="domain" description="Proline dehydrogenase" evidence="21">
    <location>
        <begin position="188"/>
        <end position="483"/>
    </location>
</feature>
<evidence type="ECO:0000256" key="13">
    <source>
        <dbReference type="ARBA" id="ARBA00023268"/>
    </source>
</evidence>
<dbReference type="InterPro" id="IPR005933">
    <property type="entry name" value="PutA_C"/>
</dbReference>
<dbReference type="RefSeq" id="WP_090019822.1">
    <property type="nucleotide sequence ID" value="NZ_FNCE01000005.1"/>
</dbReference>
<dbReference type="InterPro" id="IPR041349">
    <property type="entry name" value="PRODH"/>
</dbReference>
<proteinExistence type="inferred from homology"/>
<dbReference type="CDD" id="cd07125">
    <property type="entry name" value="ALDH_PutA-P5CDH"/>
    <property type="match status" value="1"/>
</dbReference>
<feature type="domain" description="Aldehyde dehydrogenase" evidence="20">
    <location>
        <begin position="570"/>
        <end position="1025"/>
    </location>
</feature>
<dbReference type="GO" id="GO:0010133">
    <property type="term" value="P:L-proline catabolic process to L-glutamate"/>
    <property type="evidence" value="ECO:0007669"/>
    <property type="project" value="UniProtKB-UniRule"/>
</dbReference>
<dbReference type="NCBIfam" id="TIGR01238">
    <property type="entry name" value="D1pyr5carbox3"/>
    <property type="match status" value="1"/>
</dbReference>
<comment type="pathway">
    <text evidence="2 18">Amino-acid degradation; L-proline degradation into L-glutamate; L-glutamate from L-proline: step 1/2.</text>
</comment>